<dbReference type="Pfam" id="PF08593">
    <property type="entry name" value="Mug135_C"/>
    <property type="match status" value="1"/>
</dbReference>
<reference evidence="3 4" key="1">
    <citation type="submission" date="2016-06" db="EMBL/GenBank/DDBJ databases">
        <title>Comparative genomics of the ectomycorrhizal sister species Rhizopogon vinicolor and Rhizopogon vesiculosus (Basidiomycota: Boletales) reveals a divergence of the mating type B locus.</title>
        <authorList>
            <consortium name="DOE Joint Genome Institute"/>
            <person name="Mujic A.B."/>
            <person name="Kuo A."/>
            <person name="Tritt A."/>
            <person name="Lipzen A."/>
            <person name="Chen C."/>
            <person name="Johnson J."/>
            <person name="Sharma A."/>
            <person name="Barry K."/>
            <person name="Grigoriev I.V."/>
            <person name="Spatafora J.W."/>
        </authorList>
    </citation>
    <scope>NUCLEOTIDE SEQUENCE [LARGE SCALE GENOMIC DNA]</scope>
    <source>
        <strain evidence="3 4">AM-OR11-026</strain>
    </source>
</reference>
<gene>
    <name evidence="3" type="ORF">K503DRAFT_867251</name>
</gene>
<organism evidence="3 4">
    <name type="scientific">Rhizopogon vinicolor AM-OR11-026</name>
    <dbReference type="NCBI Taxonomy" id="1314800"/>
    <lineage>
        <taxon>Eukaryota</taxon>
        <taxon>Fungi</taxon>
        <taxon>Dikarya</taxon>
        <taxon>Basidiomycota</taxon>
        <taxon>Agaricomycotina</taxon>
        <taxon>Agaricomycetes</taxon>
        <taxon>Agaricomycetidae</taxon>
        <taxon>Boletales</taxon>
        <taxon>Suillineae</taxon>
        <taxon>Rhizopogonaceae</taxon>
        <taxon>Rhizopogon</taxon>
    </lineage>
</organism>
<name>A0A1B7MWA6_9AGAM</name>
<sequence length="127" mass="14773">MAAPVPPPTGNESARRAQYAETIPKSFHVFRPQYDEDKRQYRLFNQQALDGSLTRFQTMLFPDDTDPTQPPHNLPRITNVQVVNDMDWEEQDVLAYDQGYYRGTQGNFTLEECRKCILMFIGVPRVM</sequence>
<evidence type="ECO:0000313" key="4">
    <source>
        <dbReference type="Proteomes" id="UP000092154"/>
    </source>
</evidence>
<evidence type="ECO:0000313" key="3">
    <source>
        <dbReference type="EMBL" id="OAX36892.1"/>
    </source>
</evidence>
<protein>
    <recommendedName>
        <fullName evidence="2">Mug135-like C-terminal domain-containing protein</fullName>
    </recommendedName>
</protein>
<dbReference type="InterPro" id="IPR013902">
    <property type="entry name" value="Mug135-like_C"/>
</dbReference>
<dbReference type="OrthoDB" id="3230244at2759"/>
<dbReference type="InParanoid" id="A0A1B7MWA6"/>
<dbReference type="AlphaFoldDB" id="A0A1B7MWA6"/>
<evidence type="ECO:0000259" key="2">
    <source>
        <dbReference type="Pfam" id="PF08593"/>
    </source>
</evidence>
<proteinExistence type="inferred from homology"/>
<dbReference type="EMBL" id="KV448386">
    <property type="protein sequence ID" value="OAX36892.1"/>
    <property type="molecule type" value="Genomic_DNA"/>
</dbReference>
<accession>A0A1B7MWA6</accession>
<feature type="domain" description="Mug135-like C-terminal" evidence="2">
    <location>
        <begin position="44"/>
        <end position="123"/>
    </location>
</feature>
<keyword evidence="4" id="KW-1185">Reference proteome</keyword>
<dbReference type="Proteomes" id="UP000092154">
    <property type="component" value="Unassembled WGS sequence"/>
</dbReference>
<evidence type="ECO:0000256" key="1">
    <source>
        <dbReference type="ARBA" id="ARBA00005788"/>
    </source>
</evidence>
<comment type="similarity">
    <text evidence="1">Belongs to the UPF0612 family.</text>
</comment>